<evidence type="ECO:0000313" key="1">
    <source>
        <dbReference type="EMBL" id="MBU2714372.1"/>
    </source>
</evidence>
<evidence type="ECO:0000313" key="2">
    <source>
        <dbReference type="Proteomes" id="UP000690515"/>
    </source>
</evidence>
<keyword evidence="2" id="KW-1185">Reference proteome</keyword>
<dbReference type="EMBL" id="JAGSOY010000242">
    <property type="protein sequence ID" value="MBU2714372.1"/>
    <property type="molecule type" value="Genomic_DNA"/>
</dbReference>
<proteinExistence type="predicted"/>
<dbReference type="Proteomes" id="UP000690515">
    <property type="component" value="Unassembled WGS sequence"/>
</dbReference>
<reference evidence="1 2" key="1">
    <citation type="submission" date="2021-04" db="EMBL/GenBank/DDBJ databases">
        <authorList>
            <person name="Pira H."/>
            <person name="Risdian C."/>
            <person name="Wink J."/>
        </authorList>
    </citation>
    <scope>NUCLEOTIDE SEQUENCE [LARGE SCALE GENOMIC DNA]</scope>
    <source>
        <strain evidence="1 2">WH53</strain>
    </source>
</reference>
<name>A0ABS5ZM36_9GAMM</name>
<gene>
    <name evidence="1" type="ORF">KCG35_25310</name>
</gene>
<organism evidence="1 2">
    <name type="scientific">Zooshikella harenae</name>
    <dbReference type="NCBI Taxonomy" id="2827238"/>
    <lineage>
        <taxon>Bacteria</taxon>
        <taxon>Pseudomonadati</taxon>
        <taxon>Pseudomonadota</taxon>
        <taxon>Gammaproteobacteria</taxon>
        <taxon>Oceanospirillales</taxon>
        <taxon>Zooshikellaceae</taxon>
        <taxon>Zooshikella</taxon>
    </lineage>
</organism>
<accession>A0ABS5ZM36</accession>
<protein>
    <submittedName>
        <fullName evidence="1">Calcium-binding protein</fullName>
    </submittedName>
</protein>
<feature type="non-terminal residue" evidence="1">
    <location>
        <position position="464"/>
    </location>
</feature>
<comment type="caution">
    <text evidence="1">The sequence shown here is derived from an EMBL/GenBank/DDBJ whole genome shotgun (WGS) entry which is preliminary data.</text>
</comment>
<sequence>MAEGCVECQQVTHIAATLDAGNTMGEGVRHQLMLTDAPPIGLAYLKVKDPYAGKKTISAVQREDGKAINNANVWLSKERNSDKIHFDYFLNLFDVDPSSYYVIDFGVQALTPHPPVIQYIGDKTTYEGGQVGFIVNASDPNGTIPQLTVNGLMQGAKFTAQGNGQAIFQWLPLVGQAGEYPLTIHATDGQLSAQQEVMIHVFREGDTDGDQLDDEWELNHFGDLSRDGAGDFDNDGYTDLEEFKQGTSPTEKALAPGIPQIIGPRPEEEITSLTPTLLIQNSRHGSEEAIHYRFEVFAEPQMTTLVAVADPVNEAVDTSSITIAESHLQEGQPLLDNHHYYWRVRAISSKGSSEWSTSSFFLNTQNDPPSAIHINEPAHLSVVANLQPTLKVTNSVDPDQDNLTYSFRVYEETDRTFENPIHQVSGLSPGKEGQTAWQIPVKLIENQVYFWIATVTDEHGEIAL</sequence>